<evidence type="ECO:0000256" key="1">
    <source>
        <dbReference type="SAM" id="Phobius"/>
    </source>
</evidence>
<feature type="transmembrane region" description="Helical" evidence="1">
    <location>
        <begin position="67"/>
        <end position="90"/>
    </location>
</feature>
<accession>A0A381PYH4</accession>
<feature type="transmembrane region" description="Helical" evidence="1">
    <location>
        <begin position="96"/>
        <end position="118"/>
    </location>
</feature>
<gene>
    <name evidence="2" type="ORF">METZ01_LOCUS23903</name>
</gene>
<dbReference type="EMBL" id="UINC01001109">
    <property type="protein sequence ID" value="SUZ71049.1"/>
    <property type="molecule type" value="Genomic_DNA"/>
</dbReference>
<evidence type="ECO:0000313" key="2">
    <source>
        <dbReference type="EMBL" id="SUZ71049.1"/>
    </source>
</evidence>
<organism evidence="2">
    <name type="scientific">marine metagenome</name>
    <dbReference type="NCBI Taxonomy" id="408172"/>
    <lineage>
        <taxon>unclassified sequences</taxon>
        <taxon>metagenomes</taxon>
        <taxon>ecological metagenomes</taxon>
    </lineage>
</organism>
<dbReference type="AlphaFoldDB" id="A0A381PYH4"/>
<keyword evidence="1" id="KW-0472">Membrane</keyword>
<reference evidence="2" key="1">
    <citation type="submission" date="2018-05" db="EMBL/GenBank/DDBJ databases">
        <authorList>
            <person name="Lanie J.A."/>
            <person name="Ng W.-L."/>
            <person name="Kazmierczak K.M."/>
            <person name="Andrzejewski T.M."/>
            <person name="Davidsen T.M."/>
            <person name="Wayne K.J."/>
            <person name="Tettelin H."/>
            <person name="Glass J.I."/>
            <person name="Rusch D."/>
            <person name="Podicherti R."/>
            <person name="Tsui H.-C.T."/>
            <person name="Winkler M.E."/>
        </authorList>
    </citation>
    <scope>NUCLEOTIDE SEQUENCE</scope>
</reference>
<name>A0A381PYH4_9ZZZZ</name>
<sequence length="132" mass="15083">MKEQPQVVRSKRMPACRMCKQNYPQSQFISGNGPRYLVCARCGIEHGLADPEEVPQYYSDEVLNARFALFTLRHLPWFAVLVGWLLYLSLGRGIELWSGIFFVVLILGTLVAPVLHFLRSARFNAELSRLTP</sequence>
<keyword evidence="1" id="KW-0812">Transmembrane</keyword>
<protein>
    <submittedName>
        <fullName evidence="2">Uncharacterized protein</fullName>
    </submittedName>
</protein>
<keyword evidence="1" id="KW-1133">Transmembrane helix</keyword>
<proteinExistence type="predicted"/>